<organism evidence="1 2">
    <name type="scientific">Paracoccus aerius</name>
    <dbReference type="NCBI Taxonomy" id="1915382"/>
    <lineage>
        <taxon>Bacteria</taxon>
        <taxon>Pseudomonadati</taxon>
        <taxon>Pseudomonadota</taxon>
        <taxon>Alphaproteobacteria</taxon>
        <taxon>Rhodobacterales</taxon>
        <taxon>Paracoccaceae</taxon>
        <taxon>Paracoccus</taxon>
    </lineage>
</organism>
<name>A0ABS1S087_9RHOB</name>
<reference evidence="1 2" key="1">
    <citation type="submission" date="2021-01" db="EMBL/GenBank/DDBJ databases">
        <title>011410 draft genome.</title>
        <authorList>
            <person name="Lang L."/>
        </authorList>
    </citation>
    <scope>NUCLEOTIDE SEQUENCE [LARGE SCALE GENOMIC DNA]</scope>
    <source>
        <strain evidence="1 2">KCTC 42845</strain>
    </source>
</reference>
<proteinExistence type="predicted"/>
<gene>
    <name evidence="1" type="ORF">JL111_01370</name>
</gene>
<protein>
    <submittedName>
        <fullName evidence="1">Rod-binding protein</fullName>
    </submittedName>
</protein>
<evidence type="ECO:0000313" key="1">
    <source>
        <dbReference type="EMBL" id="MBL3672123.1"/>
    </source>
</evidence>
<dbReference type="EMBL" id="JAESHT010000001">
    <property type="protein sequence ID" value="MBL3672123.1"/>
    <property type="molecule type" value="Genomic_DNA"/>
</dbReference>
<accession>A0ABS1S087</accession>
<keyword evidence="2" id="KW-1185">Reference proteome</keyword>
<dbReference type="Proteomes" id="UP000644749">
    <property type="component" value="Unassembled WGS sequence"/>
</dbReference>
<evidence type="ECO:0000313" key="2">
    <source>
        <dbReference type="Proteomes" id="UP000644749"/>
    </source>
</evidence>
<comment type="caution">
    <text evidence="1">The sequence shown here is derived from an EMBL/GenBank/DDBJ whole genome shotgun (WGS) entry which is preliminary data.</text>
</comment>
<sequence>MLKYCGPKSLSGSFGGGIGEDQFSSFMIQEQAAALASRIDLGFGKWVSQ</sequence>